<proteinExistence type="predicted"/>
<name>A0A0R1FAJ3_9LACO</name>
<evidence type="ECO:0000256" key="1">
    <source>
        <dbReference type="SAM" id="MobiDB-lite"/>
    </source>
</evidence>
<dbReference type="EMBL" id="AZCN01000009">
    <property type="protein sequence ID" value="KRK18729.1"/>
    <property type="molecule type" value="Genomic_DNA"/>
</dbReference>
<comment type="caution">
    <text evidence="2">The sequence shown here is derived from an EMBL/GenBank/DDBJ whole genome shotgun (WGS) entry which is preliminary data.</text>
</comment>
<reference evidence="2 3" key="1">
    <citation type="journal article" date="2015" name="Genome Announc.">
        <title>Expanding the biotechnology potential of lactobacilli through comparative genomics of 213 strains and associated genera.</title>
        <authorList>
            <person name="Sun Z."/>
            <person name="Harris H.M."/>
            <person name="McCann A."/>
            <person name="Guo C."/>
            <person name="Argimon S."/>
            <person name="Zhang W."/>
            <person name="Yang X."/>
            <person name="Jeffery I.B."/>
            <person name="Cooney J.C."/>
            <person name="Kagawa T.F."/>
            <person name="Liu W."/>
            <person name="Song Y."/>
            <person name="Salvetti E."/>
            <person name="Wrobel A."/>
            <person name="Rasinkangas P."/>
            <person name="Parkhill J."/>
            <person name="Rea M.C."/>
            <person name="O'Sullivan O."/>
            <person name="Ritari J."/>
            <person name="Douillard F.P."/>
            <person name="Paul Ross R."/>
            <person name="Yang R."/>
            <person name="Briner A.E."/>
            <person name="Felis G.E."/>
            <person name="de Vos W.M."/>
            <person name="Barrangou R."/>
            <person name="Klaenhammer T.R."/>
            <person name="Caufield P.W."/>
            <person name="Cui Y."/>
            <person name="Zhang H."/>
            <person name="O'Toole P.W."/>
        </authorList>
    </citation>
    <scope>NUCLEOTIDE SEQUENCE [LARGE SCALE GENOMIC DNA]</scope>
    <source>
        <strain evidence="2 3">DSM 20001</strain>
    </source>
</reference>
<dbReference type="AlphaFoldDB" id="A0A0R1FAJ3"/>
<accession>A0A0R1FAJ3</accession>
<feature type="region of interest" description="Disordered" evidence="1">
    <location>
        <begin position="23"/>
        <end position="56"/>
    </location>
</feature>
<feature type="compositionally biased region" description="Basic residues" evidence="1">
    <location>
        <begin position="30"/>
        <end position="41"/>
    </location>
</feature>
<sequence length="56" mass="7297">MFTRRRQHYSRSQWTQQQQWQHYGRSEYHQHHHDQRQKQRKNARDVKVQDDDWSDF</sequence>
<gene>
    <name evidence="2" type="ORF">FD22_GL002500</name>
</gene>
<dbReference type="PATRIC" id="fig|913848.6.peg.2549"/>
<dbReference type="Proteomes" id="UP000051181">
    <property type="component" value="Unassembled WGS sequence"/>
</dbReference>
<organism evidence="2 3">
    <name type="scientific">Loigolactobacillus coryniformis subsp. coryniformis KCTC 3167 = DSM 20001</name>
    <dbReference type="NCBI Taxonomy" id="913848"/>
    <lineage>
        <taxon>Bacteria</taxon>
        <taxon>Bacillati</taxon>
        <taxon>Bacillota</taxon>
        <taxon>Bacilli</taxon>
        <taxon>Lactobacillales</taxon>
        <taxon>Lactobacillaceae</taxon>
        <taxon>Loigolactobacillus</taxon>
    </lineage>
</organism>
<evidence type="ECO:0000313" key="2">
    <source>
        <dbReference type="EMBL" id="KRK18729.1"/>
    </source>
</evidence>
<protein>
    <submittedName>
        <fullName evidence="2">Uncharacterized protein</fullName>
    </submittedName>
</protein>
<evidence type="ECO:0000313" key="3">
    <source>
        <dbReference type="Proteomes" id="UP000051181"/>
    </source>
</evidence>